<organism evidence="3 4">
    <name type="scientific">Beijerinckia indica subsp. indica (strain ATCC 9039 / DSM 1715 / NCIMB 8712)</name>
    <dbReference type="NCBI Taxonomy" id="395963"/>
    <lineage>
        <taxon>Bacteria</taxon>
        <taxon>Pseudomonadati</taxon>
        <taxon>Pseudomonadota</taxon>
        <taxon>Alphaproteobacteria</taxon>
        <taxon>Hyphomicrobiales</taxon>
        <taxon>Beijerinckiaceae</taxon>
        <taxon>Beijerinckia</taxon>
    </lineage>
</organism>
<dbReference type="STRING" id="395963.Bind_0228"/>
<comment type="pathway">
    <text evidence="1">Cell wall biogenesis; peptidoglycan biosynthesis.</text>
</comment>
<dbReference type="GO" id="GO:0009252">
    <property type="term" value="P:peptidoglycan biosynthetic process"/>
    <property type="evidence" value="ECO:0007669"/>
    <property type="project" value="UniProtKB-KW"/>
</dbReference>
<reference evidence="3 4" key="2">
    <citation type="journal article" date="2010" name="J. Bacteriol.">
        <title>Complete genome sequence of Beijerinckia indica subsp. indica.</title>
        <authorList>
            <person name="Tamas I."/>
            <person name="Dedysh S.N."/>
            <person name="Liesack W."/>
            <person name="Stott M.B."/>
            <person name="Alam M."/>
            <person name="Murrell J.C."/>
            <person name="Dunfield P.F."/>
        </authorList>
    </citation>
    <scope>NUCLEOTIDE SEQUENCE [LARGE SCALE GENOMIC DNA]</scope>
    <source>
        <strain evidence="4">ATCC 9039 / DSM 1715 / NCIMB 8712</strain>
    </source>
</reference>
<feature type="active site" description="Nucleophile" evidence="1">
    <location>
        <position position="200"/>
    </location>
</feature>
<accession>B2ICJ5</accession>
<dbReference type="Pfam" id="PF03734">
    <property type="entry name" value="YkuD"/>
    <property type="match status" value="1"/>
</dbReference>
<evidence type="ECO:0000259" key="2">
    <source>
        <dbReference type="PROSITE" id="PS52029"/>
    </source>
</evidence>
<keyword evidence="4" id="KW-1185">Reference proteome</keyword>
<protein>
    <recommendedName>
        <fullName evidence="2">L,D-TPase catalytic domain-containing protein</fullName>
    </recommendedName>
</protein>
<sequence>MAGMRQIKGSIVSRETSAKRLSSRALCNVKMPQRAPRRTVKPAGNALLRHFRVGRPAAGSNPSRGKILAGALVLPCALGKTGIKARKREGDHASPLGTYRLLGGFFRADRMPRPRSLVPLRVLRPDMGWCDDTRSFLYNRPMRLPAKVKSKLSHEVLWREDHLYDLMIILDHNQCPRVRGHGSAIFLHCARPDFVPTEGCIALPLPVLRKLLPRLSRGCTLRIGR</sequence>
<dbReference type="EMBL" id="CP001016">
    <property type="protein sequence ID" value="ACB93884.1"/>
    <property type="molecule type" value="Genomic_DNA"/>
</dbReference>
<dbReference type="GO" id="GO:0008360">
    <property type="term" value="P:regulation of cell shape"/>
    <property type="evidence" value="ECO:0007669"/>
    <property type="project" value="UniProtKB-UniRule"/>
</dbReference>
<evidence type="ECO:0000313" key="3">
    <source>
        <dbReference type="EMBL" id="ACB93884.1"/>
    </source>
</evidence>
<dbReference type="Proteomes" id="UP000001695">
    <property type="component" value="Chromosome"/>
</dbReference>
<feature type="domain" description="L,D-TPase catalytic" evidence="2">
    <location>
        <begin position="46"/>
        <end position="224"/>
    </location>
</feature>
<dbReference type="GO" id="GO:0071555">
    <property type="term" value="P:cell wall organization"/>
    <property type="evidence" value="ECO:0007669"/>
    <property type="project" value="UniProtKB-UniRule"/>
</dbReference>
<name>B2ICJ5_BEII9</name>
<dbReference type="PANTHER" id="PTHR38589">
    <property type="entry name" value="BLR0621 PROTEIN"/>
    <property type="match status" value="1"/>
</dbReference>
<keyword evidence="1" id="KW-0133">Cell shape</keyword>
<keyword evidence="1" id="KW-0961">Cell wall biogenesis/degradation</keyword>
<dbReference type="PANTHER" id="PTHR38589:SF1">
    <property type="entry name" value="BLR0621 PROTEIN"/>
    <property type="match status" value="1"/>
</dbReference>
<evidence type="ECO:0000313" key="4">
    <source>
        <dbReference type="Proteomes" id="UP000001695"/>
    </source>
</evidence>
<evidence type="ECO:0000256" key="1">
    <source>
        <dbReference type="PROSITE-ProRule" id="PRU01373"/>
    </source>
</evidence>
<dbReference type="GO" id="GO:0016740">
    <property type="term" value="F:transferase activity"/>
    <property type="evidence" value="ECO:0007669"/>
    <property type="project" value="InterPro"/>
</dbReference>
<dbReference type="eggNOG" id="COG3786">
    <property type="taxonomic scope" value="Bacteria"/>
</dbReference>
<gene>
    <name evidence="3" type="ordered locus">Bind_0228</name>
</gene>
<dbReference type="AlphaFoldDB" id="B2ICJ5"/>
<feature type="active site" description="Proton donor/acceptor" evidence="1">
    <location>
        <position position="188"/>
    </location>
</feature>
<proteinExistence type="predicted"/>
<dbReference type="PROSITE" id="PS52029">
    <property type="entry name" value="LD_TPASE"/>
    <property type="match status" value="1"/>
</dbReference>
<reference evidence="4" key="1">
    <citation type="submission" date="2008-03" db="EMBL/GenBank/DDBJ databases">
        <title>Complete sequence of chromosome of Beijerinckia indica subsp. indica ATCC 9039.</title>
        <authorList>
            <consortium name="US DOE Joint Genome Institute"/>
            <person name="Copeland A."/>
            <person name="Lucas S."/>
            <person name="Lapidus A."/>
            <person name="Glavina del Rio T."/>
            <person name="Dalin E."/>
            <person name="Tice H."/>
            <person name="Bruce D."/>
            <person name="Goodwin L."/>
            <person name="Pitluck S."/>
            <person name="LaButti K."/>
            <person name="Schmutz J."/>
            <person name="Larimer F."/>
            <person name="Land M."/>
            <person name="Hauser L."/>
            <person name="Kyrpides N."/>
            <person name="Mikhailova N."/>
            <person name="Dunfield P.F."/>
            <person name="Dedysh S.N."/>
            <person name="Liesack W."/>
            <person name="Saw J.H."/>
            <person name="Alam M."/>
            <person name="Chen Y."/>
            <person name="Murrell J.C."/>
            <person name="Richardson P."/>
        </authorList>
    </citation>
    <scope>NUCLEOTIDE SEQUENCE [LARGE SCALE GENOMIC DNA]</scope>
    <source>
        <strain evidence="4">ATCC 9039 / DSM 1715 / NCIMB 8712</strain>
    </source>
</reference>
<dbReference type="InterPro" id="IPR005490">
    <property type="entry name" value="LD_TPept_cat_dom"/>
</dbReference>
<dbReference type="HOGENOM" id="CLU_105370_0_0_5"/>
<keyword evidence="1" id="KW-0573">Peptidoglycan synthesis</keyword>
<dbReference type="KEGG" id="bid:Bind_0228"/>